<dbReference type="InterPro" id="IPR006437">
    <property type="entry name" value="Phage_terminase_lsu"/>
</dbReference>
<proteinExistence type="predicted"/>
<evidence type="ECO:0000313" key="2">
    <source>
        <dbReference type="Proteomes" id="UP000241941"/>
    </source>
</evidence>
<dbReference type="Gene3D" id="3.40.50.300">
    <property type="entry name" value="P-loop containing nucleotide triphosphate hydrolases"/>
    <property type="match status" value="1"/>
</dbReference>
<dbReference type="RefSeq" id="YP_009837298.1">
    <property type="nucleotide sequence ID" value="NC_048698.1"/>
</dbReference>
<dbReference type="GeneID" id="55607531"/>
<reference evidence="1 2" key="1">
    <citation type="submission" date="2018-01" db="EMBL/GenBank/DDBJ databases">
        <title>Complete Genome of Bacillus phages Carmen17.</title>
        <authorList>
            <person name="Himelright M.J."/>
            <person name="Eisemann E.C."/>
            <person name="Alder H.M."/>
            <person name="Clem A.M."/>
            <person name="Temple L."/>
        </authorList>
    </citation>
    <scope>NUCLEOTIDE SEQUENCE [LARGE SCALE GENOMIC DNA]</scope>
</reference>
<accession>A0A2I7QIK6</accession>
<organism evidence="1 2">
    <name type="scientific">Bacillus phage Carmen17</name>
    <dbReference type="NCBI Taxonomy" id="2072797"/>
    <lineage>
        <taxon>Viruses</taxon>
        <taxon>Duplodnaviria</taxon>
        <taxon>Heunggongvirae</taxon>
        <taxon>Uroviricota</taxon>
        <taxon>Caudoviricetes</taxon>
        <taxon>Gutmannvirinae</taxon>
        <taxon>Carmenvirus</taxon>
        <taxon>Carmenvirus carmen17</taxon>
    </lineage>
</organism>
<dbReference type="Pfam" id="PF03237">
    <property type="entry name" value="Terminase_6N"/>
    <property type="match status" value="1"/>
</dbReference>
<protein>
    <submittedName>
        <fullName evidence="1">Terminase large subunit</fullName>
    </submittedName>
</protein>
<dbReference type="InterPro" id="IPR027417">
    <property type="entry name" value="P-loop_NTPase"/>
</dbReference>
<dbReference type="EMBL" id="MG784342">
    <property type="protein sequence ID" value="AUR81225.1"/>
    <property type="molecule type" value="Genomic_DNA"/>
</dbReference>
<name>A0A2I7QIK6_9CAUD</name>
<dbReference type="Gene3D" id="3.30.420.280">
    <property type="match status" value="1"/>
</dbReference>
<evidence type="ECO:0000313" key="1">
    <source>
        <dbReference type="EMBL" id="AUR81225.1"/>
    </source>
</evidence>
<dbReference type="Proteomes" id="UP000241941">
    <property type="component" value="Segment"/>
</dbReference>
<dbReference type="KEGG" id="vg:55607531"/>
<reference evidence="1 2" key="2">
    <citation type="journal article" date="2019" name="Microbiol. Resour. Announc.">
        <title>Complete Genome Sequences of Bacillus Bacteriophages Wes44 and Carmen17.</title>
        <authorList>
            <person name="Alder H."/>
            <person name="Himelright M."/>
            <person name="Eisemann E."/>
            <person name="Temple L."/>
        </authorList>
    </citation>
    <scope>NUCLEOTIDE SEQUENCE [LARGE SCALE GENOMIC DNA]</scope>
</reference>
<sequence length="429" mass="49208">MAKQIQLGAKQLAMIQRPFTHTLEVEEGTPRSGKTTGVHFRYARYLVETEDENHLIVAFNQEQAYRLIIEGDGTGLQNIFGDLCEIKHNEHGSHLEIHTPKGVRRVFYKGGGKSNSAGAITGMSLGSVVFCEINLLNMAMIQECFRRTFAARNRFHMADLNPPAPSHPVIKEVFDVQNTLWTHWTPNDNPILDDKRKEEIRTTLEKNPYLYKRDWLGQRVMPQGLIYSVFDMEANQWPTIQGKIIEMFFTADGGQSDATSCSCNIVVLHEGKYKLLRVANYYHSGADTGQVYAMSVYAKKIKEFVEWCYNKFELRHTNFFVDPACKSLREELHLLGIMTRGADNNAHDKVGSAKGIEVGIERMQSMMTDGQFAIVEADEYDHYHFLREIGLYVRNDNGKPEDDYNHSMDELRYSGNYFYKRYIKNVGRG</sequence>
<dbReference type="NCBIfam" id="TIGR01547">
    <property type="entry name" value="phage_term_2"/>
    <property type="match status" value="1"/>
</dbReference>
<keyword evidence="2" id="KW-1185">Reference proteome</keyword>